<dbReference type="Gene3D" id="1.25.40.10">
    <property type="entry name" value="Tetratricopeptide repeat domain"/>
    <property type="match status" value="2"/>
</dbReference>
<dbReference type="GO" id="GO:0000160">
    <property type="term" value="P:phosphorelay signal transduction system"/>
    <property type="evidence" value="ECO:0007669"/>
    <property type="project" value="InterPro"/>
</dbReference>
<evidence type="ECO:0000256" key="5">
    <source>
        <dbReference type="PROSITE-ProRule" id="PRU01091"/>
    </source>
</evidence>
<dbReference type="InterPro" id="IPR019734">
    <property type="entry name" value="TPR_rpt"/>
</dbReference>
<protein>
    <submittedName>
        <fullName evidence="9">DNA-binding winged helix-turn-helix (WHTH) protein/tetratricopeptide (TPR) repeat protein</fullName>
    </submittedName>
</protein>
<dbReference type="SUPFAM" id="SSF46894">
    <property type="entry name" value="C-terminal effector domain of the bipartite response regulators"/>
    <property type="match status" value="1"/>
</dbReference>
<sequence>MLAGMTSVQLLDLHIDRALQQVRRGDVVLPVSGLSWRLLDCLLEHGTDVVDFDTLAREVWAPAVVGEDAISQRVKLLRQALGDDSRRPRYVRSVRGRGYQLCAPPQACAPMAPPAPVEPSAATAATAATAAAPEGPQRRLHARWAWLAAGVAAAVAAVAIIVAWPGRAPRSPADPVLQRAAYYAGIGQASNNERAITLYRQALQIDPDSSAARRGLARALAADACLFNGRPGNAQEALQLAGQVLQAAPDDAAAHALRGYAHDCLGAMPQAIADYEQALLRDPDDERTRASLAYLQQEQGHLAQALKANLALRAPERIRFRDVQIARELELLGFTDAAARRHARNFQLYPDNVFSNIAWPRALMNMGEQDKARQALDQALARGTPHPQLLRLHGELLLMGGDRQGAAAAFEQARLLRPLQSLGKTLAGLQQGSGTPSPEWIAARLREVTAQADDGWSDAAVERALLHQAQGDAGAAIADLHRAVDAGFRDAAWLRVTPLFAPLRQAPGWERLLARIEADVAAQRAQVLAASWRPDDLKGLSATPAAGTR</sequence>
<evidence type="ECO:0000313" key="9">
    <source>
        <dbReference type="EMBL" id="MDQ1108058.1"/>
    </source>
</evidence>
<dbReference type="EMBL" id="JAUTAS010000001">
    <property type="protein sequence ID" value="MDQ1108058.1"/>
    <property type="molecule type" value="Genomic_DNA"/>
</dbReference>
<keyword evidence="7" id="KW-0472">Membrane</keyword>
<dbReference type="CDD" id="cd00383">
    <property type="entry name" value="trans_reg_C"/>
    <property type="match status" value="1"/>
</dbReference>
<gene>
    <name evidence="9" type="ORF">QE424_001217</name>
</gene>
<keyword evidence="7" id="KW-1133">Transmembrane helix</keyword>
<keyword evidence="7" id="KW-0812">Transmembrane</keyword>
<feature type="compositionally biased region" description="Low complexity" evidence="6">
    <location>
        <begin position="118"/>
        <end position="132"/>
    </location>
</feature>
<dbReference type="SUPFAM" id="SSF48452">
    <property type="entry name" value="TPR-like"/>
    <property type="match status" value="1"/>
</dbReference>
<accession>A0AAP5AIA3</accession>
<evidence type="ECO:0000256" key="4">
    <source>
        <dbReference type="PROSITE-ProRule" id="PRU00339"/>
    </source>
</evidence>
<dbReference type="Proteomes" id="UP001226084">
    <property type="component" value="Unassembled WGS sequence"/>
</dbReference>
<dbReference type="PANTHER" id="PTHR44858:SF1">
    <property type="entry name" value="UDP-N-ACETYLGLUCOSAMINE--PEPTIDE N-ACETYLGLUCOSAMINYLTRANSFERASE SPINDLY-RELATED"/>
    <property type="match status" value="1"/>
</dbReference>
<dbReference type="GO" id="GO:0006355">
    <property type="term" value="P:regulation of DNA-templated transcription"/>
    <property type="evidence" value="ECO:0007669"/>
    <property type="project" value="InterPro"/>
</dbReference>
<evidence type="ECO:0000256" key="2">
    <source>
        <dbReference type="ARBA" id="ARBA00022803"/>
    </source>
</evidence>
<dbReference type="Pfam" id="PF00486">
    <property type="entry name" value="Trans_reg_C"/>
    <property type="match status" value="1"/>
</dbReference>
<evidence type="ECO:0000259" key="8">
    <source>
        <dbReference type="PROSITE" id="PS51755"/>
    </source>
</evidence>
<dbReference type="SMART" id="SM00028">
    <property type="entry name" value="TPR"/>
    <property type="match status" value="3"/>
</dbReference>
<name>A0AAP5AIA3_9GAMM</name>
<dbReference type="InterPro" id="IPR050498">
    <property type="entry name" value="Ycf3"/>
</dbReference>
<dbReference type="GO" id="GO:0003677">
    <property type="term" value="F:DNA binding"/>
    <property type="evidence" value="ECO:0007669"/>
    <property type="project" value="UniProtKB-UniRule"/>
</dbReference>
<dbReference type="AlphaFoldDB" id="A0AAP5AIA3"/>
<keyword evidence="1" id="KW-0677">Repeat</keyword>
<reference evidence="9" key="1">
    <citation type="submission" date="2023-07" db="EMBL/GenBank/DDBJ databases">
        <title>Functional and genomic diversity of the sorghum phyllosphere microbiome.</title>
        <authorList>
            <person name="Shade A."/>
        </authorList>
    </citation>
    <scope>NUCLEOTIDE SEQUENCE</scope>
    <source>
        <strain evidence="9">SORGH_AS_0457</strain>
    </source>
</reference>
<feature type="transmembrane region" description="Helical" evidence="7">
    <location>
        <begin position="144"/>
        <end position="164"/>
    </location>
</feature>
<evidence type="ECO:0000256" key="3">
    <source>
        <dbReference type="ARBA" id="ARBA00023125"/>
    </source>
</evidence>
<keyword evidence="2 4" id="KW-0802">TPR repeat</keyword>
<evidence type="ECO:0000256" key="7">
    <source>
        <dbReference type="SAM" id="Phobius"/>
    </source>
</evidence>
<evidence type="ECO:0000256" key="6">
    <source>
        <dbReference type="SAM" id="MobiDB-lite"/>
    </source>
</evidence>
<evidence type="ECO:0000313" key="10">
    <source>
        <dbReference type="Proteomes" id="UP001226084"/>
    </source>
</evidence>
<dbReference type="InterPro" id="IPR036388">
    <property type="entry name" value="WH-like_DNA-bd_sf"/>
</dbReference>
<dbReference type="PANTHER" id="PTHR44858">
    <property type="entry name" value="TETRATRICOPEPTIDE REPEAT PROTEIN 6"/>
    <property type="match status" value="1"/>
</dbReference>
<dbReference type="InterPro" id="IPR011990">
    <property type="entry name" value="TPR-like_helical_dom_sf"/>
</dbReference>
<feature type="repeat" description="TPR" evidence="4">
    <location>
        <begin position="252"/>
        <end position="285"/>
    </location>
</feature>
<dbReference type="PROSITE" id="PS51755">
    <property type="entry name" value="OMPR_PHOB"/>
    <property type="match status" value="1"/>
</dbReference>
<comment type="caution">
    <text evidence="9">The sequence shown here is derived from an EMBL/GenBank/DDBJ whole genome shotgun (WGS) entry which is preliminary data.</text>
</comment>
<dbReference type="PROSITE" id="PS50005">
    <property type="entry name" value="TPR"/>
    <property type="match status" value="1"/>
</dbReference>
<keyword evidence="3 5" id="KW-0238">DNA-binding</keyword>
<proteinExistence type="predicted"/>
<dbReference type="Gene3D" id="1.10.10.10">
    <property type="entry name" value="Winged helix-like DNA-binding domain superfamily/Winged helix DNA-binding domain"/>
    <property type="match status" value="1"/>
</dbReference>
<feature type="domain" description="OmpR/PhoB-type" evidence="8">
    <location>
        <begin position="5"/>
        <end position="103"/>
    </location>
</feature>
<feature type="region of interest" description="Disordered" evidence="6">
    <location>
        <begin position="113"/>
        <end position="132"/>
    </location>
</feature>
<organism evidence="9 10">
    <name type="scientific">Stenotrophomonas rhizophila</name>
    <dbReference type="NCBI Taxonomy" id="216778"/>
    <lineage>
        <taxon>Bacteria</taxon>
        <taxon>Pseudomonadati</taxon>
        <taxon>Pseudomonadota</taxon>
        <taxon>Gammaproteobacteria</taxon>
        <taxon>Lysobacterales</taxon>
        <taxon>Lysobacteraceae</taxon>
        <taxon>Stenotrophomonas</taxon>
    </lineage>
</organism>
<evidence type="ECO:0000256" key="1">
    <source>
        <dbReference type="ARBA" id="ARBA00022737"/>
    </source>
</evidence>
<feature type="DNA-binding region" description="OmpR/PhoB-type" evidence="5">
    <location>
        <begin position="5"/>
        <end position="103"/>
    </location>
</feature>
<dbReference type="SMART" id="SM00862">
    <property type="entry name" value="Trans_reg_C"/>
    <property type="match status" value="1"/>
</dbReference>
<dbReference type="InterPro" id="IPR001867">
    <property type="entry name" value="OmpR/PhoB-type_DNA-bd"/>
</dbReference>
<dbReference type="SUPFAM" id="SSF81901">
    <property type="entry name" value="HCP-like"/>
    <property type="match status" value="1"/>
</dbReference>
<dbReference type="InterPro" id="IPR016032">
    <property type="entry name" value="Sig_transdc_resp-reg_C-effctor"/>
</dbReference>